<dbReference type="FunCoup" id="A0A543B443">
    <property type="interactions" value="301"/>
</dbReference>
<keyword evidence="5 17" id="KW-0963">Cytoplasm</keyword>
<comment type="pathway">
    <text evidence="3 17">Metabolic intermediate biosynthesis; chorismate biosynthesis; chorismate from D-erythrose 4-phosphate and phosphoenolpyruvate: step 2/7.</text>
</comment>
<evidence type="ECO:0000256" key="15">
    <source>
        <dbReference type="ARBA" id="ARBA00048567"/>
    </source>
</evidence>
<dbReference type="Gene3D" id="1.20.1090.10">
    <property type="entry name" value="Dehydroquinate synthase-like - alpha domain"/>
    <property type="match status" value="1"/>
</dbReference>
<dbReference type="PROSITE" id="PS01128">
    <property type="entry name" value="SHIKIMATE_KINASE"/>
    <property type="match status" value="1"/>
</dbReference>
<feature type="binding site" evidence="16">
    <location>
        <position position="34"/>
    </location>
    <ligand>
        <name>substrate</name>
    </ligand>
</feature>
<dbReference type="EMBL" id="VFOW01000001">
    <property type="protein sequence ID" value="TQL79592.1"/>
    <property type="molecule type" value="Genomic_DNA"/>
</dbReference>
<comment type="cofactor">
    <cofactor evidence="2 17">
        <name>NAD(+)</name>
        <dbReference type="ChEBI" id="CHEBI:57540"/>
    </cofactor>
</comment>
<comment type="subcellular location">
    <subcellularLocation>
        <location evidence="17">Cytoplasm</location>
    </subcellularLocation>
</comment>
<feature type="binding site" evidence="17">
    <location>
        <begin position="268"/>
        <end position="272"/>
    </location>
    <ligand>
        <name>NAD(+)</name>
        <dbReference type="ChEBI" id="CHEBI:57540"/>
    </ligand>
</feature>
<dbReference type="GO" id="GO:0004765">
    <property type="term" value="F:shikimate kinase activity"/>
    <property type="evidence" value="ECO:0007669"/>
    <property type="project" value="UniProtKB-UniRule"/>
</dbReference>
<dbReference type="GO" id="GO:0009073">
    <property type="term" value="P:aromatic amino acid family biosynthetic process"/>
    <property type="evidence" value="ECO:0007669"/>
    <property type="project" value="UniProtKB-KW"/>
</dbReference>
<dbReference type="Pfam" id="PF01202">
    <property type="entry name" value="SKI"/>
    <property type="match status" value="1"/>
</dbReference>
<evidence type="ECO:0000256" key="9">
    <source>
        <dbReference type="ARBA" id="ARBA00022777"/>
    </source>
</evidence>
<evidence type="ECO:0000256" key="14">
    <source>
        <dbReference type="ARBA" id="ARBA00023268"/>
    </source>
</evidence>
<keyword evidence="17" id="KW-0170">Cobalt</keyword>
<dbReference type="InParanoid" id="A0A543B443"/>
<evidence type="ECO:0000256" key="7">
    <source>
        <dbReference type="ARBA" id="ARBA00022679"/>
    </source>
</evidence>
<feature type="binding site" evidence="16">
    <location>
        <position position="16"/>
    </location>
    <ligand>
        <name>Mg(2+)</name>
        <dbReference type="ChEBI" id="CHEBI:18420"/>
    </ligand>
</feature>
<evidence type="ECO:0000256" key="3">
    <source>
        <dbReference type="ARBA" id="ARBA00004661"/>
    </source>
</evidence>
<keyword evidence="9 16" id="KW-0418">Kinase</keyword>
<feature type="domain" description="3-dehydroquinate synthase C-terminal" evidence="19">
    <location>
        <begin position="344"/>
        <end position="484"/>
    </location>
</feature>
<protein>
    <recommendedName>
        <fullName evidence="16 17">Multifunctional fusion protein</fullName>
    </recommendedName>
    <domain>
        <recommendedName>
            <fullName evidence="16">Shikimate kinase</fullName>
            <shortName evidence="16">SK</shortName>
            <ecNumber evidence="16">2.7.1.71</ecNumber>
        </recommendedName>
    </domain>
    <domain>
        <recommendedName>
            <fullName evidence="17">3-dehydroquinate synthase</fullName>
            <shortName evidence="17">DHQS</shortName>
            <ecNumber evidence="17">4.2.3.4</ecNumber>
        </recommendedName>
    </domain>
</protein>
<keyword evidence="17" id="KW-0862">Zinc</keyword>
<feature type="binding site" evidence="17">
    <location>
        <position position="426"/>
    </location>
    <ligand>
        <name>Zn(2+)</name>
        <dbReference type="ChEBI" id="CHEBI:29105"/>
    </ligand>
</feature>
<evidence type="ECO:0000313" key="21">
    <source>
        <dbReference type="Proteomes" id="UP000317043"/>
    </source>
</evidence>
<evidence type="ECO:0000256" key="5">
    <source>
        <dbReference type="ARBA" id="ARBA00022490"/>
    </source>
</evidence>
<accession>A0A543B443</accession>
<dbReference type="AlphaFoldDB" id="A0A543B443"/>
<dbReference type="GO" id="GO:0008652">
    <property type="term" value="P:amino acid biosynthetic process"/>
    <property type="evidence" value="ECO:0007669"/>
    <property type="project" value="UniProtKB-KW"/>
</dbReference>
<proteinExistence type="inferred from homology"/>
<evidence type="ECO:0000256" key="2">
    <source>
        <dbReference type="ARBA" id="ARBA00001911"/>
    </source>
</evidence>
<evidence type="ECO:0000256" key="12">
    <source>
        <dbReference type="ARBA" id="ARBA00023141"/>
    </source>
</evidence>
<dbReference type="GO" id="GO:0005524">
    <property type="term" value="F:ATP binding"/>
    <property type="evidence" value="ECO:0007669"/>
    <property type="project" value="UniProtKB-UniRule"/>
</dbReference>
<comment type="catalytic activity">
    <reaction evidence="1 17">
        <text>7-phospho-2-dehydro-3-deoxy-D-arabino-heptonate = 3-dehydroquinate + phosphate</text>
        <dbReference type="Rhea" id="RHEA:21968"/>
        <dbReference type="ChEBI" id="CHEBI:32364"/>
        <dbReference type="ChEBI" id="CHEBI:43474"/>
        <dbReference type="ChEBI" id="CHEBI:58394"/>
        <dbReference type="EC" id="4.2.3.4"/>
    </reaction>
</comment>
<feature type="binding site" evidence="17">
    <location>
        <position position="410"/>
    </location>
    <ligand>
        <name>Zn(2+)</name>
        <dbReference type="ChEBI" id="CHEBI:29105"/>
    </ligand>
</feature>
<evidence type="ECO:0000259" key="19">
    <source>
        <dbReference type="Pfam" id="PF24621"/>
    </source>
</evidence>
<comment type="function">
    <text evidence="17">Catalyzes the conversion of 3-deoxy-D-arabino-heptulosonate 7-phosphate (DAHP) to dehydroquinate (DHQ).</text>
</comment>
<organism evidence="20 21">
    <name type="scientific">Stackebrandtia endophytica</name>
    <dbReference type="NCBI Taxonomy" id="1496996"/>
    <lineage>
        <taxon>Bacteria</taxon>
        <taxon>Bacillati</taxon>
        <taxon>Actinomycetota</taxon>
        <taxon>Actinomycetes</taxon>
        <taxon>Glycomycetales</taxon>
        <taxon>Glycomycetaceae</taxon>
        <taxon>Stackebrandtia</taxon>
    </lineage>
</organism>
<evidence type="ECO:0000313" key="20">
    <source>
        <dbReference type="EMBL" id="TQL79592.1"/>
    </source>
</evidence>
<comment type="similarity">
    <text evidence="17">Belongs to the sugar phosphate cyclases superfamily. Dehydroquinate synthase family.</text>
</comment>
<evidence type="ECO:0000256" key="16">
    <source>
        <dbReference type="HAMAP-Rule" id="MF_00109"/>
    </source>
</evidence>
<dbReference type="PANTHER" id="PTHR43622:SF7">
    <property type="entry name" value="3-DEHYDROQUINATE SYNTHASE, CHLOROPLASTIC"/>
    <property type="match status" value="1"/>
</dbReference>
<dbReference type="CDD" id="cd00464">
    <property type="entry name" value="SK"/>
    <property type="match status" value="1"/>
</dbReference>
<dbReference type="Gene3D" id="3.40.50.1970">
    <property type="match status" value="1"/>
</dbReference>
<dbReference type="RefSeq" id="WP_142045008.1">
    <property type="nucleotide sequence ID" value="NZ_JBHTGS010000002.1"/>
</dbReference>
<keyword evidence="10 16" id="KW-0067">ATP-binding</keyword>
<comment type="pathway">
    <text evidence="4 16">Metabolic intermediate biosynthesis; chorismate biosynthesis; chorismate from D-erythrose 4-phosphate and phosphoenolpyruvate: step 5/7.</text>
</comment>
<dbReference type="InterPro" id="IPR030960">
    <property type="entry name" value="DHQS/DOIS_N"/>
</dbReference>
<dbReference type="HAMAP" id="MF_00109">
    <property type="entry name" value="Shikimate_kinase"/>
    <property type="match status" value="1"/>
</dbReference>
<dbReference type="InterPro" id="IPR031322">
    <property type="entry name" value="Shikimate/glucono_kinase"/>
</dbReference>
<comment type="subunit">
    <text evidence="16">Monomer.</text>
</comment>
<keyword evidence="7 16" id="KW-0808">Transferase</keyword>
<dbReference type="Proteomes" id="UP000317043">
    <property type="component" value="Unassembled WGS sequence"/>
</dbReference>
<dbReference type="EC" id="4.2.3.4" evidence="17"/>
<sequence length="520" mass="54640">MSPVLVLVGPPGSGKTTVGKRLADKLGVSFRDTDVDIAEAAGSPIPDIFVDHGEEHFRSLEREAVAAALSEHDGVLALGGGAVLAESTRALLADADVAFLSVELSAAVARVGLGAGRPLLAMNPRATMKVLLDQRKPLYREVADVTVDTDDRTPDEVVSELAQWLGGPAVVTVGSASQSYDVVIGADATVALVDQLTGARRAAILYSAPMAEHATRVAAFIADVVEPVAIEVPDAEAGKTIEVAARCWDRLGEAGFTRTDVIIGIGGGAVTDLAGFVAACWLRGVDVIQLPTSVLGMVDAAVGGKTGVNTGGGKNLVGAFHPPRSVLCDLSILDTLPRVDRAAGLAEVIKCGFIADPKILDIIEADPKAALDPSSPQLAELVRRAIAVKAEVVTEDLTEAGRRAFLNYGHTFAHAIEKVERYERRHGEAVSIGMMFAAVLGRMTGRVDLVERTRAILESVGLPTGYVDGRFDDLAAAMRLDKKNTGHTQRFVLLDDLVAPALVDDVTVEQQAAAYREITT</sequence>
<evidence type="ECO:0000256" key="1">
    <source>
        <dbReference type="ARBA" id="ARBA00001393"/>
    </source>
</evidence>
<dbReference type="GO" id="GO:0003856">
    <property type="term" value="F:3-dehydroquinate synthase activity"/>
    <property type="evidence" value="ECO:0007669"/>
    <property type="project" value="UniProtKB-UniRule"/>
</dbReference>
<comment type="cofactor">
    <cofactor evidence="16">
        <name>Mg(2+)</name>
        <dbReference type="ChEBI" id="CHEBI:18420"/>
    </cofactor>
    <text evidence="16">Binds 1 Mg(2+) ion per subunit.</text>
</comment>
<reference evidence="20 21" key="1">
    <citation type="submission" date="2019-06" db="EMBL/GenBank/DDBJ databases">
        <title>Sequencing the genomes of 1000 actinobacteria strains.</title>
        <authorList>
            <person name="Klenk H.-P."/>
        </authorList>
    </citation>
    <scope>NUCLEOTIDE SEQUENCE [LARGE SCALE GENOMIC DNA]</scope>
    <source>
        <strain evidence="20 21">DSM 45928</strain>
    </source>
</reference>
<feature type="binding site" evidence="17">
    <location>
        <position position="347"/>
    </location>
    <ligand>
        <name>Zn(2+)</name>
        <dbReference type="ChEBI" id="CHEBI:29105"/>
    </ligand>
</feature>
<comment type="function">
    <text evidence="16">Catalyzes the specific phosphorylation of the 3-hydroxyl group of shikimic acid using ATP as a cosubstrate.</text>
</comment>
<feature type="binding site" evidence="17">
    <location>
        <begin position="234"/>
        <end position="239"/>
    </location>
    <ligand>
        <name>NAD(+)</name>
        <dbReference type="ChEBI" id="CHEBI:57540"/>
    </ligand>
</feature>
<keyword evidence="6 17" id="KW-0028">Amino-acid biosynthesis</keyword>
<feature type="binding site" evidence="16">
    <location>
        <begin position="12"/>
        <end position="17"/>
    </location>
    <ligand>
        <name>ATP</name>
        <dbReference type="ChEBI" id="CHEBI:30616"/>
    </ligand>
</feature>
<feature type="binding site" evidence="16">
    <location>
        <position position="80"/>
    </location>
    <ligand>
        <name>substrate</name>
    </ligand>
</feature>
<feature type="domain" description="3-dehydroquinate synthase N-terminal" evidence="18">
    <location>
        <begin position="230"/>
        <end position="338"/>
    </location>
</feature>
<keyword evidence="8 17" id="KW-0547">Nucleotide-binding</keyword>
<feature type="binding site" evidence="16">
    <location>
        <position position="152"/>
    </location>
    <ligand>
        <name>ATP</name>
        <dbReference type="ChEBI" id="CHEBI:30616"/>
    </ligand>
</feature>
<dbReference type="HAMAP" id="MF_00110">
    <property type="entry name" value="DHQ_synthase"/>
    <property type="match status" value="1"/>
</dbReference>
<comment type="cofactor">
    <cofactor evidence="17">
        <name>Co(2+)</name>
        <dbReference type="ChEBI" id="CHEBI:48828"/>
    </cofactor>
    <cofactor evidence="17">
        <name>Zn(2+)</name>
        <dbReference type="ChEBI" id="CHEBI:29105"/>
    </cofactor>
    <text evidence="17">Binds 1 divalent metal cation per subunit. Can use either Co(2+) or Zn(2+).</text>
</comment>
<comment type="similarity">
    <text evidence="16">Belongs to the shikimate kinase family.</text>
</comment>
<dbReference type="NCBIfam" id="TIGR01357">
    <property type="entry name" value="aroB"/>
    <property type="match status" value="1"/>
</dbReference>
<evidence type="ECO:0000256" key="17">
    <source>
        <dbReference type="HAMAP-Rule" id="MF_00110"/>
    </source>
</evidence>
<feature type="binding site" evidence="16">
    <location>
        <position position="117"/>
    </location>
    <ligand>
        <name>ATP</name>
        <dbReference type="ChEBI" id="CHEBI:30616"/>
    </ligand>
</feature>
<dbReference type="InterPro" id="IPR027417">
    <property type="entry name" value="P-loop_NTPase"/>
</dbReference>
<dbReference type="PRINTS" id="PR01100">
    <property type="entry name" value="SHIKIMTKNASE"/>
</dbReference>
<feature type="binding site" evidence="17">
    <location>
        <position position="314"/>
    </location>
    <ligand>
        <name>NAD(+)</name>
        <dbReference type="ChEBI" id="CHEBI:57540"/>
    </ligand>
</feature>
<dbReference type="Gene3D" id="3.40.50.300">
    <property type="entry name" value="P-loop containing nucleotide triphosphate hydrolases"/>
    <property type="match status" value="1"/>
</dbReference>
<feature type="binding site" evidence="17">
    <location>
        <begin position="292"/>
        <end position="293"/>
    </location>
    <ligand>
        <name>NAD(+)</name>
        <dbReference type="ChEBI" id="CHEBI:57540"/>
    </ligand>
</feature>
<evidence type="ECO:0000256" key="10">
    <source>
        <dbReference type="ARBA" id="ARBA00022840"/>
    </source>
</evidence>
<dbReference type="EC" id="2.7.1.71" evidence="16"/>
<name>A0A543B443_9ACTN</name>
<keyword evidence="12 17" id="KW-0057">Aromatic amino acid biosynthesis</keyword>
<dbReference type="InterPro" id="IPR016037">
    <property type="entry name" value="DHQ_synth_AroB"/>
</dbReference>
<dbReference type="OrthoDB" id="9806583at2"/>
<dbReference type="PANTHER" id="PTHR43622">
    <property type="entry name" value="3-DEHYDROQUINATE SYNTHASE"/>
    <property type="match status" value="1"/>
</dbReference>
<feature type="binding site" evidence="16">
    <location>
        <position position="58"/>
    </location>
    <ligand>
        <name>substrate</name>
    </ligand>
</feature>
<keyword evidence="13 17" id="KW-0456">Lyase</keyword>
<dbReference type="InterPro" id="IPR023000">
    <property type="entry name" value="Shikimate_kinase_CS"/>
</dbReference>
<evidence type="ECO:0000256" key="11">
    <source>
        <dbReference type="ARBA" id="ARBA00023027"/>
    </source>
</evidence>
<feature type="binding site" evidence="16">
    <location>
        <position position="135"/>
    </location>
    <ligand>
        <name>substrate</name>
    </ligand>
</feature>
<keyword evidence="14" id="KW-0511">Multifunctional enzyme</keyword>
<dbReference type="SUPFAM" id="SSF56796">
    <property type="entry name" value="Dehydroquinate synthase-like"/>
    <property type="match status" value="1"/>
</dbReference>
<feature type="binding site" evidence="17">
    <location>
        <position position="305"/>
    </location>
    <ligand>
        <name>NAD(+)</name>
        <dbReference type="ChEBI" id="CHEBI:57540"/>
    </ligand>
</feature>
<comment type="caution">
    <text evidence="17">Lacks conserved residue(s) required for the propagation of feature annotation.</text>
</comment>
<dbReference type="GO" id="GO:0005737">
    <property type="term" value="C:cytoplasm"/>
    <property type="evidence" value="ECO:0007669"/>
    <property type="project" value="UniProtKB-SubCell"/>
</dbReference>
<dbReference type="GO" id="GO:0000287">
    <property type="term" value="F:magnesium ion binding"/>
    <property type="evidence" value="ECO:0007669"/>
    <property type="project" value="UniProtKB-UniRule"/>
</dbReference>
<dbReference type="Pfam" id="PF24621">
    <property type="entry name" value="DHQS_C"/>
    <property type="match status" value="1"/>
</dbReference>
<evidence type="ECO:0000256" key="6">
    <source>
        <dbReference type="ARBA" id="ARBA00022605"/>
    </source>
</evidence>
<evidence type="ECO:0000256" key="13">
    <source>
        <dbReference type="ARBA" id="ARBA00023239"/>
    </source>
</evidence>
<keyword evidence="21" id="KW-1185">Reference proteome</keyword>
<dbReference type="InterPro" id="IPR050071">
    <property type="entry name" value="Dehydroquinate_synthase"/>
</dbReference>
<dbReference type="InterPro" id="IPR056179">
    <property type="entry name" value="DHQS_C"/>
</dbReference>
<evidence type="ECO:0000256" key="4">
    <source>
        <dbReference type="ARBA" id="ARBA00004842"/>
    </source>
</evidence>
<dbReference type="InterPro" id="IPR000623">
    <property type="entry name" value="Shikimate_kinase/TSH1"/>
</dbReference>
<comment type="caution">
    <text evidence="20">The sequence shown here is derived from an EMBL/GenBank/DDBJ whole genome shotgun (WGS) entry which is preliminary data.</text>
</comment>
<keyword evidence="11 17" id="KW-0520">NAD</keyword>
<dbReference type="SUPFAM" id="SSF52540">
    <property type="entry name" value="P-loop containing nucleoside triphosphate hydrolases"/>
    <property type="match status" value="1"/>
</dbReference>
<evidence type="ECO:0000259" key="18">
    <source>
        <dbReference type="Pfam" id="PF01761"/>
    </source>
</evidence>
<dbReference type="CDD" id="cd08195">
    <property type="entry name" value="DHQS"/>
    <property type="match status" value="1"/>
</dbReference>
<comment type="catalytic activity">
    <reaction evidence="15 16">
        <text>shikimate + ATP = 3-phosphoshikimate + ADP + H(+)</text>
        <dbReference type="Rhea" id="RHEA:13121"/>
        <dbReference type="ChEBI" id="CHEBI:15378"/>
        <dbReference type="ChEBI" id="CHEBI:30616"/>
        <dbReference type="ChEBI" id="CHEBI:36208"/>
        <dbReference type="ChEBI" id="CHEBI:145989"/>
        <dbReference type="ChEBI" id="CHEBI:456216"/>
        <dbReference type="EC" id="2.7.1.71"/>
    </reaction>
</comment>
<keyword evidence="16" id="KW-0460">Magnesium</keyword>
<dbReference type="Pfam" id="PF01761">
    <property type="entry name" value="DHQ_synthase"/>
    <property type="match status" value="1"/>
</dbReference>
<dbReference type="GO" id="GO:0009423">
    <property type="term" value="P:chorismate biosynthetic process"/>
    <property type="evidence" value="ECO:0007669"/>
    <property type="project" value="UniProtKB-UniRule"/>
</dbReference>
<evidence type="ECO:0000256" key="8">
    <source>
        <dbReference type="ARBA" id="ARBA00022741"/>
    </source>
</evidence>
<keyword evidence="17" id="KW-0479">Metal-binding</keyword>
<dbReference type="UniPathway" id="UPA00053">
    <property type="reaction ID" value="UER00085"/>
</dbReference>
<gene>
    <name evidence="17" type="primary">aroB</name>
    <name evidence="16" type="synonym">aroK</name>
    <name evidence="20" type="ORF">FB566_5202</name>
</gene>